<organism evidence="1 2">
    <name type="scientific">Rhizobium laguerreae</name>
    <dbReference type="NCBI Taxonomy" id="1076926"/>
    <lineage>
        <taxon>Bacteria</taxon>
        <taxon>Pseudomonadati</taxon>
        <taxon>Pseudomonadota</taxon>
        <taxon>Alphaproteobacteria</taxon>
        <taxon>Hyphomicrobiales</taxon>
        <taxon>Rhizobiaceae</taxon>
        <taxon>Rhizobium/Agrobacterium group</taxon>
        <taxon>Rhizobium</taxon>
    </lineage>
</organism>
<sequence>MWQEQFIEKIRQVVSGDPRVVGLFLAGSFGKGQADTYSDIDLLAVVARDDQAEFSGAWRQQLEKIAPIVFWNELGKEERVFNAITDQWQRIDLGVVDEGALKKRSQDSLKPLIDRHGLYDTLPATIPWSGPNKEYLTYLINEFIRVFGLLAVANGRGEYLLSVAGVDLLRMMLFKLLSEEVERADKGGMLAWSRRLSEEQLDLLATIPPAAPTRQSIIDAHLACASAFLPRARRMAERWEIEWPQRFEDATWRHLEREVGMKKPAGLM</sequence>
<proteinExistence type="predicted"/>
<dbReference type="InterPro" id="IPR043519">
    <property type="entry name" value="NT_sf"/>
</dbReference>
<dbReference type="Proteomes" id="UP000542811">
    <property type="component" value="Unassembled WGS sequence"/>
</dbReference>
<comment type="caution">
    <text evidence="1">The sequence shown here is derived from an EMBL/GenBank/DDBJ whole genome shotgun (WGS) entry which is preliminary data.</text>
</comment>
<dbReference type="CDD" id="cd05403">
    <property type="entry name" value="NT_KNTase_like"/>
    <property type="match status" value="1"/>
</dbReference>
<protein>
    <recommendedName>
        <fullName evidence="3">Nucleotidyltransferase domain-containing protein</fullName>
    </recommendedName>
</protein>
<evidence type="ECO:0000313" key="2">
    <source>
        <dbReference type="Proteomes" id="UP000542811"/>
    </source>
</evidence>
<dbReference type="EMBL" id="JACHXX010000001">
    <property type="protein sequence ID" value="MBB3159752.1"/>
    <property type="molecule type" value="Genomic_DNA"/>
</dbReference>
<keyword evidence="2" id="KW-1185">Reference proteome</keyword>
<dbReference type="InterPro" id="IPR007530">
    <property type="entry name" value="Aminoglycoside_adenylylTfrase"/>
</dbReference>
<name>A0ABR6G301_9HYPH</name>
<dbReference type="Pfam" id="PF04439">
    <property type="entry name" value="Adenyl_transf"/>
    <property type="match status" value="1"/>
</dbReference>
<dbReference type="SUPFAM" id="SSF81301">
    <property type="entry name" value="Nucleotidyltransferase"/>
    <property type="match status" value="1"/>
</dbReference>
<reference evidence="1 2" key="1">
    <citation type="submission" date="2020-08" db="EMBL/GenBank/DDBJ databases">
        <title>Genomic Encyclopedia of Type Strains, Phase III (KMG-III): the genomes of soil and plant-associated and newly described type strains.</title>
        <authorList>
            <person name="Whitman W."/>
        </authorList>
    </citation>
    <scope>NUCLEOTIDE SEQUENCE [LARGE SCALE GENOMIC DNA]</scope>
    <source>
        <strain evidence="1 2">CECT 8280</strain>
    </source>
</reference>
<dbReference type="GeneID" id="67483397"/>
<gene>
    <name evidence="1" type="ORF">FHS25_000184</name>
</gene>
<evidence type="ECO:0008006" key="3">
    <source>
        <dbReference type="Google" id="ProtNLM"/>
    </source>
</evidence>
<accession>A0ABR6G301</accession>
<evidence type="ECO:0000313" key="1">
    <source>
        <dbReference type="EMBL" id="MBB3159752.1"/>
    </source>
</evidence>
<dbReference type="Gene3D" id="3.30.460.10">
    <property type="entry name" value="Beta Polymerase, domain 2"/>
    <property type="match status" value="1"/>
</dbReference>
<dbReference type="RefSeq" id="WP_077978283.1">
    <property type="nucleotide sequence ID" value="NZ_CP088090.1"/>
</dbReference>